<dbReference type="AlphaFoldDB" id="A0A3R7NTI4"/>
<feature type="transmembrane region" description="Helical" evidence="2">
    <location>
        <begin position="495"/>
        <end position="519"/>
    </location>
</feature>
<reference evidence="3 4" key="1">
    <citation type="journal article" date="2018" name="BMC Genomics">
        <title>Genomic comparison of Trypanosoma conorhini and Trypanosoma rangeli to Trypanosoma cruzi strains of high and low virulence.</title>
        <authorList>
            <person name="Bradwell K.R."/>
            <person name="Koparde V.N."/>
            <person name="Matveyev A.V."/>
            <person name="Serrano M.G."/>
            <person name="Alves J.M."/>
            <person name="Parikh H."/>
            <person name="Huang B."/>
            <person name="Lee V."/>
            <person name="Espinosa-Alvarez O."/>
            <person name="Ortiz P.A."/>
            <person name="Costa-Martins A.G."/>
            <person name="Teixeira M.M."/>
            <person name="Buck G.A."/>
        </authorList>
    </citation>
    <scope>NUCLEOTIDE SEQUENCE [LARGE SCALE GENOMIC DNA]</scope>
    <source>
        <strain evidence="3 4">025E</strain>
    </source>
</reference>
<feature type="region of interest" description="Disordered" evidence="1">
    <location>
        <begin position="281"/>
        <end position="339"/>
    </location>
</feature>
<keyword evidence="2" id="KW-1133">Transmembrane helix</keyword>
<dbReference type="Pfam" id="PF14605">
    <property type="entry name" value="Nup35_RRM_2"/>
    <property type="match status" value="1"/>
</dbReference>
<protein>
    <recommendedName>
        <fullName evidence="5">RRM domain-containing protein</fullName>
    </recommendedName>
</protein>
<feature type="compositionally biased region" description="Low complexity" evidence="1">
    <location>
        <begin position="21"/>
        <end position="30"/>
    </location>
</feature>
<feature type="compositionally biased region" description="Basic and acidic residues" evidence="1">
    <location>
        <begin position="310"/>
        <end position="323"/>
    </location>
</feature>
<feature type="compositionally biased region" description="Low complexity" evidence="1">
    <location>
        <begin position="293"/>
        <end position="309"/>
    </location>
</feature>
<feature type="compositionally biased region" description="Basic and acidic residues" evidence="1">
    <location>
        <begin position="214"/>
        <end position="225"/>
    </location>
</feature>
<evidence type="ECO:0000313" key="3">
    <source>
        <dbReference type="EMBL" id="RNF26804.1"/>
    </source>
</evidence>
<dbReference type="RefSeq" id="XP_029232010.1">
    <property type="nucleotide sequence ID" value="XM_029367899.1"/>
</dbReference>
<keyword evidence="2" id="KW-0472">Membrane</keyword>
<feature type="compositionally biased region" description="Basic and acidic residues" evidence="1">
    <location>
        <begin position="194"/>
        <end position="207"/>
    </location>
</feature>
<accession>A0A3R7NTI4</accession>
<gene>
    <name evidence="3" type="ORF">Tco025E_00960</name>
</gene>
<dbReference type="GeneID" id="40314571"/>
<keyword evidence="4" id="KW-1185">Reference proteome</keyword>
<evidence type="ECO:0000313" key="4">
    <source>
        <dbReference type="Proteomes" id="UP000284403"/>
    </source>
</evidence>
<dbReference type="OrthoDB" id="245755at2759"/>
<dbReference type="Proteomes" id="UP000284403">
    <property type="component" value="Unassembled WGS sequence"/>
</dbReference>
<evidence type="ECO:0000256" key="2">
    <source>
        <dbReference type="SAM" id="Phobius"/>
    </source>
</evidence>
<feature type="region of interest" description="Disordered" evidence="1">
    <location>
        <begin position="194"/>
        <end position="259"/>
    </location>
</feature>
<organism evidence="3 4">
    <name type="scientific">Trypanosoma conorhini</name>
    <dbReference type="NCBI Taxonomy" id="83891"/>
    <lineage>
        <taxon>Eukaryota</taxon>
        <taxon>Discoba</taxon>
        <taxon>Euglenozoa</taxon>
        <taxon>Kinetoplastea</taxon>
        <taxon>Metakinetoplastina</taxon>
        <taxon>Trypanosomatida</taxon>
        <taxon>Trypanosomatidae</taxon>
        <taxon>Trypanosoma</taxon>
    </lineage>
</organism>
<proteinExistence type="predicted"/>
<feature type="region of interest" description="Disordered" evidence="1">
    <location>
        <begin position="13"/>
        <end position="40"/>
    </location>
</feature>
<keyword evidence="2" id="KW-0812">Transmembrane</keyword>
<dbReference type="EMBL" id="MKKU01000027">
    <property type="protein sequence ID" value="RNF26804.1"/>
    <property type="molecule type" value="Genomic_DNA"/>
</dbReference>
<sequence>MWKQDIGQWVERKGRRGWVKQQQQQQQSSAPPSPARRVGFLPEGFEDRHEDVTLMPDMAANAAHPSGASDNAAAPAPAGERWVAVYGASPGSIMEVREFLDVMFGRTVAHYYPMAYASAGSSELTPTLAGGQNWFYVKFEDPISAARAVYQSPLTISVGGGRGAASAAAGGAGPAAREEVVGVTWCTDGHFLRREREAEQRQREPPHPRGGSTDSHRSHPRRAADGVENAAGVTPRGAERLHRAQPPPSLSEAESGGRASRGLGTLLYDALCSPWRGRWTATPSRDHSSPDIAASTSSGSLASSSSTHTEAFHEDRGAAHGDDGGGGGGAAAEAAEAASATGDFTVPSCLRARKERRHHYDAERQLHGAIPVRPLRGNESVLCVLRADAAERRLLRRVVLAIARLPSRISRLLVSPALRHEDLNAAVDAADDSQWLSTLGGLVVDRRSGQRRQLLRNRHYNAAARLHGVSGGYGEASVIAAWTPCRWYERASVTSLLACLFLILLVFFSGVWGGGASVIEDAATGRWGNDTAAAATVVADAAYDGGKYAAPRLGAGQLQGTMFADGIHGSDRYKARTL</sequence>
<name>A0A3R7NTI4_9TRYP</name>
<evidence type="ECO:0008006" key="5">
    <source>
        <dbReference type="Google" id="ProtNLM"/>
    </source>
</evidence>
<comment type="caution">
    <text evidence="3">The sequence shown here is derived from an EMBL/GenBank/DDBJ whole genome shotgun (WGS) entry which is preliminary data.</text>
</comment>
<evidence type="ECO:0000256" key="1">
    <source>
        <dbReference type="SAM" id="MobiDB-lite"/>
    </source>
</evidence>